<evidence type="ECO:0000313" key="1">
    <source>
        <dbReference type="EMBL" id="KAF6833539.1"/>
    </source>
</evidence>
<accession>A0A8H6NHE9</accession>
<reference evidence="1" key="1">
    <citation type="journal article" date="2020" name="Phytopathology">
        <title>Genome Sequence Resources of Colletotrichum truncatum, C. plurivorum, C. musicola, and C. sojae: Four Species Pathogenic to Soybean (Glycine max).</title>
        <authorList>
            <person name="Rogerio F."/>
            <person name="Boufleur T.R."/>
            <person name="Ciampi-Guillardi M."/>
            <person name="Sukno S.A."/>
            <person name="Thon M.R."/>
            <person name="Massola Junior N.S."/>
            <person name="Baroncelli R."/>
        </authorList>
    </citation>
    <scope>NUCLEOTIDE SEQUENCE</scope>
    <source>
        <strain evidence="1">LFN0074</strain>
    </source>
</reference>
<dbReference type="EMBL" id="WIGM01000214">
    <property type="protein sequence ID" value="KAF6833539.1"/>
    <property type="molecule type" value="Genomic_DNA"/>
</dbReference>
<sequence>MWISPLLGYCSKRSPRHLTKRLAN</sequence>
<protein>
    <submittedName>
        <fullName evidence="1">Uncharacterized protein</fullName>
    </submittedName>
</protein>
<dbReference type="Proteomes" id="UP000639643">
    <property type="component" value="Unassembled WGS sequence"/>
</dbReference>
<keyword evidence="2" id="KW-1185">Reference proteome</keyword>
<evidence type="ECO:0000313" key="2">
    <source>
        <dbReference type="Proteomes" id="UP000639643"/>
    </source>
</evidence>
<organism evidence="1 2">
    <name type="scientific">Colletotrichum musicola</name>
    <dbReference type="NCBI Taxonomy" id="2175873"/>
    <lineage>
        <taxon>Eukaryota</taxon>
        <taxon>Fungi</taxon>
        <taxon>Dikarya</taxon>
        <taxon>Ascomycota</taxon>
        <taxon>Pezizomycotina</taxon>
        <taxon>Sordariomycetes</taxon>
        <taxon>Hypocreomycetidae</taxon>
        <taxon>Glomerellales</taxon>
        <taxon>Glomerellaceae</taxon>
        <taxon>Colletotrichum</taxon>
        <taxon>Colletotrichum orchidearum species complex</taxon>
    </lineage>
</organism>
<name>A0A8H6NHE9_9PEZI</name>
<comment type="caution">
    <text evidence="1">The sequence shown here is derived from an EMBL/GenBank/DDBJ whole genome shotgun (WGS) entry which is preliminary data.</text>
</comment>
<proteinExistence type="predicted"/>
<gene>
    <name evidence="1" type="ORF">CMUS01_06521</name>
</gene>
<dbReference type="AlphaFoldDB" id="A0A8H6NHE9"/>